<dbReference type="AlphaFoldDB" id="A0A2T0GUI5"/>
<keyword evidence="3" id="KW-0255">Endonuclease</keyword>
<proteinExistence type="predicted"/>
<sequence length="215" mass="23535">MRSTRPRLALAVLPVLATVACAGQPDASVSESAPPGIPSPARATELLESTEVAPTGSMDGYDRDRFPHWSAAEGKNCNVRERVLIRDGSDVSTGEDCYPTAGEWDSWYDDGTWTDPSDLDIDHVVPLAEAWRSGASAWSTDEREDFANDLDGPQLVAVTDNVNRSKGDDPPHEWMPPDESVHCGYAAAWVRVKHDWELTVTSEERAALLDVLRDC</sequence>
<keyword evidence="4" id="KW-1185">Reference proteome</keyword>
<dbReference type="PANTHER" id="PTHR24094:SF15">
    <property type="entry name" value="AMP-DEPENDENT SYNTHETASE_LIGASE DOMAIN-CONTAINING PROTEIN-RELATED"/>
    <property type="match status" value="1"/>
</dbReference>
<name>A0A2T0GUI5_ACTMO</name>
<reference evidence="3 4" key="1">
    <citation type="submission" date="2018-03" db="EMBL/GenBank/DDBJ databases">
        <title>Actinopolyspora mortivallis from Sahara, screening for active biomolecules.</title>
        <authorList>
            <person name="Selama O."/>
            <person name="Wellington E.M.H."/>
            <person name="Hacene H."/>
        </authorList>
    </citation>
    <scope>NUCLEOTIDE SEQUENCE [LARGE SCALE GENOMIC DNA]</scope>
    <source>
        <strain evidence="3 4">M5A</strain>
    </source>
</reference>
<evidence type="ECO:0000256" key="1">
    <source>
        <dbReference type="SAM" id="SignalP"/>
    </source>
</evidence>
<keyword evidence="3" id="KW-0540">Nuclease</keyword>
<accession>A0A2T0GUI5</accession>
<feature type="domain" description="GmrSD restriction endonucleases C-terminal" evidence="2">
    <location>
        <begin position="112"/>
        <end position="210"/>
    </location>
</feature>
<evidence type="ECO:0000259" key="2">
    <source>
        <dbReference type="Pfam" id="PF07510"/>
    </source>
</evidence>
<dbReference type="EMBL" id="PVSR01000025">
    <property type="protein sequence ID" value="PRW62757.1"/>
    <property type="molecule type" value="Genomic_DNA"/>
</dbReference>
<gene>
    <name evidence="3" type="ORF">CEP50_13535</name>
</gene>
<keyword evidence="1" id="KW-0732">Signal</keyword>
<dbReference type="Pfam" id="PF07510">
    <property type="entry name" value="GmrSD_C"/>
    <property type="match status" value="1"/>
</dbReference>
<dbReference type="Proteomes" id="UP000239352">
    <property type="component" value="Unassembled WGS sequence"/>
</dbReference>
<dbReference type="InterPro" id="IPR011089">
    <property type="entry name" value="GmrSD_C"/>
</dbReference>
<dbReference type="RefSeq" id="WP_106114317.1">
    <property type="nucleotide sequence ID" value="NZ_PVSR01000025.1"/>
</dbReference>
<evidence type="ECO:0000313" key="3">
    <source>
        <dbReference type="EMBL" id="PRW62757.1"/>
    </source>
</evidence>
<organism evidence="3 4">
    <name type="scientific">Actinopolyspora mortivallis</name>
    <dbReference type="NCBI Taxonomy" id="33906"/>
    <lineage>
        <taxon>Bacteria</taxon>
        <taxon>Bacillati</taxon>
        <taxon>Actinomycetota</taxon>
        <taxon>Actinomycetes</taxon>
        <taxon>Actinopolysporales</taxon>
        <taxon>Actinopolysporaceae</taxon>
        <taxon>Actinopolyspora</taxon>
    </lineage>
</organism>
<dbReference type="PANTHER" id="PTHR24094">
    <property type="entry name" value="SECRETED PROTEIN"/>
    <property type="match status" value="1"/>
</dbReference>
<dbReference type="STRING" id="1050202.GCA_000384035_03761"/>
<keyword evidence="3" id="KW-0378">Hydrolase</keyword>
<comment type="caution">
    <text evidence="3">The sequence shown here is derived from an EMBL/GenBank/DDBJ whole genome shotgun (WGS) entry which is preliminary data.</text>
</comment>
<dbReference type="PROSITE" id="PS51257">
    <property type="entry name" value="PROKAR_LIPOPROTEIN"/>
    <property type="match status" value="1"/>
</dbReference>
<protein>
    <submittedName>
        <fullName evidence="3">HNH endonuclease</fullName>
    </submittedName>
</protein>
<feature type="signal peptide" evidence="1">
    <location>
        <begin position="1"/>
        <end position="22"/>
    </location>
</feature>
<evidence type="ECO:0000313" key="4">
    <source>
        <dbReference type="Proteomes" id="UP000239352"/>
    </source>
</evidence>
<dbReference type="InParanoid" id="A0A2T0GUI5"/>
<dbReference type="GO" id="GO:0004519">
    <property type="term" value="F:endonuclease activity"/>
    <property type="evidence" value="ECO:0007669"/>
    <property type="project" value="UniProtKB-KW"/>
</dbReference>
<feature type="chain" id="PRO_5038492608" evidence="1">
    <location>
        <begin position="23"/>
        <end position="215"/>
    </location>
</feature>